<dbReference type="AlphaFoldDB" id="A0AAV6KDF4"/>
<dbReference type="PANTHER" id="PTHR47926">
    <property type="entry name" value="PENTATRICOPEPTIDE REPEAT-CONTAINING PROTEIN"/>
    <property type="match status" value="1"/>
</dbReference>
<evidence type="ECO:0000313" key="5">
    <source>
        <dbReference type="Proteomes" id="UP000823749"/>
    </source>
</evidence>
<dbReference type="GO" id="GO:0009451">
    <property type="term" value="P:RNA modification"/>
    <property type="evidence" value="ECO:0007669"/>
    <property type="project" value="InterPro"/>
</dbReference>
<dbReference type="PANTHER" id="PTHR47926:SF386">
    <property type="entry name" value="PENTATRICOPEPTIDE REPEAT-CONTAINING PROTEIN"/>
    <property type="match status" value="1"/>
</dbReference>
<reference evidence="4" key="1">
    <citation type="submission" date="2020-08" db="EMBL/GenBank/DDBJ databases">
        <title>Plant Genome Project.</title>
        <authorList>
            <person name="Zhang R.-G."/>
        </authorList>
    </citation>
    <scope>NUCLEOTIDE SEQUENCE</scope>
    <source>
        <strain evidence="4">WSP0</strain>
        <tissue evidence="4">Leaf</tissue>
    </source>
</reference>
<gene>
    <name evidence="4" type="ORF">RHGRI_015486</name>
</gene>
<feature type="repeat" description="PPR" evidence="3">
    <location>
        <begin position="107"/>
        <end position="141"/>
    </location>
</feature>
<dbReference type="NCBIfam" id="TIGR00756">
    <property type="entry name" value="PPR"/>
    <property type="match status" value="6"/>
</dbReference>
<dbReference type="GO" id="GO:0003723">
    <property type="term" value="F:RNA binding"/>
    <property type="evidence" value="ECO:0007669"/>
    <property type="project" value="InterPro"/>
</dbReference>
<dbReference type="InterPro" id="IPR002885">
    <property type="entry name" value="PPR_rpt"/>
</dbReference>
<comment type="caution">
    <text evidence="4">The sequence shown here is derived from an EMBL/GenBank/DDBJ whole genome shotgun (WGS) entry which is preliminary data.</text>
</comment>
<dbReference type="FunFam" id="1.25.40.10:FF:000598">
    <property type="entry name" value="pentatricopeptide repeat-containing protein At1g20230 isoform X2"/>
    <property type="match status" value="1"/>
</dbReference>
<dbReference type="Pfam" id="PF20431">
    <property type="entry name" value="E_motif"/>
    <property type="match status" value="1"/>
</dbReference>
<comment type="similarity">
    <text evidence="1">Belongs to the PPR family. PCMP-H subfamily.</text>
</comment>
<evidence type="ECO:0000256" key="2">
    <source>
        <dbReference type="ARBA" id="ARBA00022737"/>
    </source>
</evidence>
<dbReference type="FunFam" id="1.25.40.10:FF:000090">
    <property type="entry name" value="Pentatricopeptide repeat-containing protein, chloroplastic"/>
    <property type="match status" value="1"/>
</dbReference>
<feature type="repeat" description="PPR" evidence="3">
    <location>
        <begin position="278"/>
        <end position="312"/>
    </location>
</feature>
<feature type="repeat" description="PPR" evidence="3">
    <location>
        <begin position="243"/>
        <end position="277"/>
    </location>
</feature>
<dbReference type="InterPro" id="IPR011990">
    <property type="entry name" value="TPR-like_helical_dom_sf"/>
</dbReference>
<feature type="repeat" description="PPR" evidence="3">
    <location>
        <begin position="6"/>
        <end position="40"/>
    </location>
</feature>
<dbReference type="InterPro" id="IPR046960">
    <property type="entry name" value="PPR_At4g14850-like_plant"/>
</dbReference>
<feature type="repeat" description="PPR" evidence="3">
    <location>
        <begin position="414"/>
        <end position="449"/>
    </location>
</feature>
<dbReference type="Pfam" id="PF01535">
    <property type="entry name" value="PPR"/>
    <property type="match status" value="4"/>
</dbReference>
<keyword evidence="2" id="KW-0677">Repeat</keyword>
<dbReference type="Proteomes" id="UP000823749">
    <property type="component" value="Chromosome 5"/>
</dbReference>
<dbReference type="FunFam" id="1.25.40.10:FF:000682">
    <property type="entry name" value="Pentatricopeptide repeat-containing protein At3g16610"/>
    <property type="match status" value="1"/>
</dbReference>
<evidence type="ECO:0000256" key="1">
    <source>
        <dbReference type="ARBA" id="ARBA00006643"/>
    </source>
</evidence>
<keyword evidence="5" id="KW-1185">Reference proteome</keyword>
<name>A0AAV6KDF4_9ERIC</name>
<organism evidence="4 5">
    <name type="scientific">Rhododendron griersonianum</name>
    <dbReference type="NCBI Taxonomy" id="479676"/>
    <lineage>
        <taxon>Eukaryota</taxon>
        <taxon>Viridiplantae</taxon>
        <taxon>Streptophyta</taxon>
        <taxon>Embryophyta</taxon>
        <taxon>Tracheophyta</taxon>
        <taxon>Spermatophyta</taxon>
        <taxon>Magnoliopsida</taxon>
        <taxon>eudicotyledons</taxon>
        <taxon>Gunneridae</taxon>
        <taxon>Pentapetalae</taxon>
        <taxon>asterids</taxon>
        <taxon>Ericales</taxon>
        <taxon>Ericaceae</taxon>
        <taxon>Ericoideae</taxon>
        <taxon>Rhodoreae</taxon>
        <taxon>Rhododendron</taxon>
    </lineage>
</organism>
<protein>
    <recommendedName>
        <fullName evidence="6">Pentatricopeptide repeat-containing protein</fullName>
    </recommendedName>
</protein>
<dbReference type="Pfam" id="PF13041">
    <property type="entry name" value="PPR_2"/>
    <property type="match status" value="3"/>
</dbReference>
<sequence>MQTPSSSSSIHSLIYACSKLNDFKRVLSLFSRLLYQGHVPDAFLFPTVVKACTALSNIKAGRQVHAIASISGSDSDPFVQSSLVHLYVKCSHLKDARKLLDAMSEPDVVSWSALVAGYARLGRVSEAKEVFEDMENKGIKPNIVCCNGLIAGFNQSGYYLESVSMFRKMHSRGLKHNGTGISSVLPAVGDLEDLILGNQIHGYVIKMGTVSDKCIVSSLIDMYGKCGCSLQMSQVFDEMEALDVGACSALVSGLSRNGFVDEALMVFRQFKDKGVDLNVVSWTSVIAACSQHGKDMEALDLFREMQIAGVKPNSITIPCLLPACGNTATLIHGKAAHGFSIRSGISDDVYVGSALIDMYAKCGRIKTSRLCFDRMPMRNLVSWNAILGGYAMHGKAKEAIEIFHLMQRSGQKPDLVSFTGILSACSQSGLTEEGQCYFNDMSREHGIEPGVEHYTCMVSLLGRAGKLEEAYSMIKKMPFEPDGCVWGALLSFCRVHNNMTLGEIAAKQLFKLEPTNPVNYILLSNIYASKGKWCEVNEVRDMMSKIGLRKDPGCSWIEVKPKAQMLLSQRHFTSSYDPPAHLNRIKPNSIDCNITLQLVIAQVGV</sequence>
<evidence type="ECO:0000313" key="4">
    <source>
        <dbReference type="EMBL" id="KAG5550540.1"/>
    </source>
</evidence>
<evidence type="ECO:0000256" key="3">
    <source>
        <dbReference type="PROSITE-ProRule" id="PRU00708"/>
    </source>
</evidence>
<dbReference type="PROSITE" id="PS51375">
    <property type="entry name" value="PPR"/>
    <property type="match status" value="7"/>
</dbReference>
<proteinExistence type="inferred from homology"/>
<feature type="repeat" description="PPR" evidence="3">
    <location>
        <begin position="379"/>
        <end position="413"/>
    </location>
</feature>
<evidence type="ECO:0008006" key="6">
    <source>
        <dbReference type="Google" id="ProtNLM"/>
    </source>
</evidence>
<dbReference type="Gene3D" id="1.25.40.10">
    <property type="entry name" value="Tetratricopeptide repeat domain"/>
    <property type="match status" value="3"/>
</dbReference>
<dbReference type="InterPro" id="IPR046848">
    <property type="entry name" value="E_motif"/>
</dbReference>
<accession>A0AAV6KDF4</accession>
<feature type="repeat" description="PPR" evidence="3">
    <location>
        <begin position="142"/>
        <end position="176"/>
    </location>
</feature>
<dbReference type="EMBL" id="JACTNZ010000005">
    <property type="protein sequence ID" value="KAG5550540.1"/>
    <property type="molecule type" value="Genomic_DNA"/>
</dbReference>